<feature type="domain" description="DNA-directed DNA polymerase family B exonuclease" evidence="10">
    <location>
        <begin position="132"/>
        <end position="371"/>
    </location>
</feature>
<dbReference type="SUPFAM" id="SSF56672">
    <property type="entry name" value="DNA/RNA polymerases"/>
    <property type="match status" value="1"/>
</dbReference>
<dbReference type="EMBL" id="MN739021">
    <property type="protein sequence ID" value="QHT35396.1"/>
    <property type="molecule type" value="Genomic_DNA"/>
</dbReference>
<comment type="similarity">
    <text evidence="1">Belongs to the DNA polymerase type-B family.</text>
</comment>
<comment type="catalytic activity">
    <reaction evidence="7">
        <text>DNA(n) + a 2'-deoxyribonucleoside 5'-triphosphate = DNA(n+1) + diphosphate</text>
        <dbReference type="Rhea" id="RHEA:22508"/>
        <dbReference type="Rhea" id="RHEA-COMP:17339"/>
        <dbReference type="Rhea" id="RHEA-COMP:17340"/>
        <dbReference type="ChEBI" id="CHEBI:33019"/>
        <dbReference type="ChEBI" id="CHEBI:61560"/>
        <dbReference type="ChEBI" id="CHEBI:173112"/>
        <dbReference type="EC" id="2.7.7.7"/>
    </reaction>
</comment>
<dbReference type="Gene3D" id="1.10.132.60">
    <property type="entry name" value="DNA polymerase family B, C-terminal domain"/>
    <property type="match status" value="1"/>
</dbReference>
<dbReference type="InterPro" id="IPR043502">
    <property type="entry name" value="DNA/RNA_pol_sf"/>
</dbReference>
<dbReference type="GO" id="GO:0003677">
    <property type="term" value="F:DNA binding"/>
    <property type="evidence" value="ECO:0007669"/>
    <property type="project" value="UniProtKB-KW"/>
</dbReference>
<dbReference type="InterPro" id="IPR023211">
    <property type="entry name" value="DNA_pol_palm_dom_sf"/>
</dbReference>
<dbReference type="InterPro" id="IPR042087">
    <property type="entry name" value="DNA_pol_B_thumb"/>
</dbReference>
<dbReference type="EC" id="2.7.7.7" evidence="2"/>
<feature type="domain" description="DNA-directed DNA polymerase family B multifunctional" evidence="9">
    <location>
        <begin position="512"/>
        <end position="979"/>
    </location>
</feature>
<dbReference type="Pfam" id="PF03104">
    <property type="entry name" value="DNA_pol_B_exo1"/>
    <property type="match status" value="1"/>
</dbReference>
<dbReference type="InterPro" id="IPR050240">
    <property type="entry name" value="DNA_pol_type-B"/>
</dbReference>
<dbReference type="Gene3D" id="3.90.1600.10">
    <property type="entry name" value="Palm domain of DNA polymerase"/>
    <property type="match status" value="1"/>
</dbReference>
<name>A0A6C0F1L4_9ZZZZ</name>
<feature type="coiled-coil region" evidence="8">
    <location>
        <begin position="993"/>
        <end position="1028"/>
    </location>
</feature>
<reference evidence="11" key="1">
    <citation type="journal article" date="2020" name="Nature">
        <title>Giant virus diversity and host interactions through global metagenomics.</title>
        <authorList>
            <person name="Schulz F."/>
            <person name="Roux S."/>
            <person name="Paez-Espino D."/>
            <person name="Jungbluth S."/>
            <person name="Walsh D.A."/>
            <person name="Denef V.J."/>
            <person name="McMahon K.D."/>
            <person name="Konstantinidis K.T."/>
            <person name="Eloe-Fadrosh E.A."/>
            <person name="Kyrpides N.C."/>
            <person name="Woyke T."/>
        </authorList>
    </citation>
    <scope>NUCLEOTIDE SEQUENCE</scope>
    <source>
        <strain evidence="11">GVMAG-M-3300009180-45</strain>
    </source>
</reference>
<keyword evidence="5" id="KW-0239">DNA-directed DNA polymerase</keyword>
<evidence type="ECO:0000256" key="1">
    <source>
        <dbReference type="ARBA" id="ARBA00005755"/>
    </source>
</evidence>
<protein>
    <recommendedName>
        <fullName evidence="2">DNA-directed DNA polymerase</fullName>
        <ecNumber evidence="2">2.7.7.7</ecNumber>
    </recommendedName>
</protein>
<dbReference type="InterPro" id="IPR006133">
    <property type="entry name" value="DNA-dir_DNA_pol_B_exonuc"/>
</dbReference>
<dbReference type="GO" id="GO:0045004">
    <property type="term" value="P:DNA replication proofreading"/>
    <property type="evidence" value="ECO:0007669"/>
    <property type="project" value="TreeGrafter"/>
</dbReference>
<dbReference type="SMART" id="SM00486">
    <property type="entry name" value="POLBc"/>
    <property type="match status" value="1"/>
</dbReference>
<evidence type="ECO:0000256" key="7">
    <source>
        <dbReference type="ARBA" id="ARBA00049244"/>
    </source>
</evidence>
<dbReference type="InterPro" id="IPR036397">
    <property type="entry name" value="RNaseH_sf"/>
</dbReference>
<dbReference type="PRINTS" id="PR00106">
    <property type="entry name" value="DNAPOLB"/>
</dbReference>
<dbReference type="SUPFAM" id="SSF53098">
    <property type="entry name" value="Ribonuclease H-like"/>
    <property type="match status" value="1"/>
</dbReference>
<keyword evidence="6" id="KW-0238">DNA-binding</keyword>
<evidence type="ECO:0000256" key="3">
    <source>
        <dbReference type="ARBA" id="ARBA00022679"/>
    </source>
</evidence>
<evidence type="ECO:0000259" key="9">
    <source>
        <dbReference type="Pfam" id="PF00136"/>
    </source>
</evidence>
<dbReference type="Gene3D" id="3.30.420.10">
    <property type="entry name" value="Ribonuclease H-like superfamily/Ribonuclease H"/>
    <property type="match status" value="2"/>
</dbReference>
<keyword evidence="3" id="KW-0808">Transferase</keyword>
<evidence type="ECO:0000259" key="10">
    <source>
        <dbReference type="Pfam" id="PF03104"/>
    </source>
</evidence>
<dbReference type="GO" id="GO:0006287">
    <property type="term" value="P:base-excision repair, gap-filling"/>
    <property type="evidence" value="ECO:0007669"/>
    <property type="project" value="TreeGrafter"/>
</dbReference>
<evidence type="ECO:0000256" key="5">
    <source>
        <dbReference type="ARBA" id="ARBA00022932"/>
    </source>
</evidence>
<keyword evidence="8" id="KW-0175">Coiled coil</keyword>
<evidence type="ECO:0000256" key="2">
    <source>
        <dbReference type="ARBA" id="ARBA00012417"/>
    </source>
</evidence>
<dbReference type="InterPro" id="IPR006134">
    <property type="entry name" value="DNA-dir_DNA_pol_B_multi_dom"/>
</dbReference>
<dbReference type="GO" id="GO:0000166">
    <property type="term" value="F:nucleotide binding"/>
    <property type="evidence" value="ECO:0007669"/>
    <property type="project" value="InterPro"/>
</dbReference>
<sequence length="1054" mass="119900">MILQPVDWHEHDIYGAYAIDVFGRRPDKKVVCVRISGFKPYFFTSEKPDVFAVYEAANKKWVSKFGPNKGKEDYAFKMSKNILENPHPVVKQIKKYDTMDGFNDLKHANVWKVEFDNLATFKAARSDIKGVQYESNLPPFLRFFHEGHLGPASPLKFTKAEQMDIPETDDGEPTYYVDEFYVCNYKNVEACEANIPLLVASYDLEMCPAGDSNQFPVASKDPIIQIGVSYRRSTDMIEPTARVVFVLGEVADSGDPTVEFVSCDTEADMLLQFAEEIRTRNPDILCGYNIFGFDDAYIEGRVKALGIEADFEVSRKKTSEWGETKFATLKTELAAGKFDLRFLTLRGRLGIDLLLNMRREHNLDNFKLDNVAFTFLRDKVLKYTDSYITTKSTRGLRRGNYVRFELVGNTNDPVYDSEKFEVCDVSSNGFRIKCDRELFTEFTPEQMKHMEWSFSKDDVSPMEMFELHRHGGPEGRARVARYCIQDCDLVATLMGKLDTIVNARGMADVCKVPMQFVLTRGQGIKIFSAVVYYASQRDQIIRTMGVIEGEGVAYEGAIVLPPKIGMYLDQPVSVLDFNSLYPTNMIAYNLSPDTWVATKIMDAEGFTTERSGMKKEQIEELEAKGYVFEDIEYDNKEGAETVGKTVCTFVQANDNPMTQGVLPKTLEILLKKRKEFKQKMEDQQYDEAQRSVFNGLQLAYKVVANSVYGQAGARTSPIRNVYVAACTTAAGRRALQFARRVAESEFGGDVVYGDTDSIFVKFPTKDVAESIRMGIACGASISKQMRRPYKIAYEKTFYPFILFCRKRYVGMKYEEDPNPAKAKRMTMGVVLKRRDNAPIVKDVFGGALDVLLQERDIRKSQDFVKDMLVKILENKVPLEKFILSKSLRDDYAAMKKDYEGTATLPAHRVLANRMEARDPGTAPKVGDRVQFVYVAENKNKVKQGDRIEHVDFVRANKLKPDVNFYITNQIQNPVAQLFALCIEQLEGYRSPTKESYKAMYDRFMEKLKDEEEATLAVLDKKADQLDNMMFLGSPLLNKMVKAAVRGPMDAFVRK</sequence>
<dbReference type="InterPro" id="IPR012337">
    <property type="entry name" value="RNaseH-like_sf"/>
</dbReference>
<organism evidence="11">
    <name type="scientific">viral metagenome</name>
    <dbReference type="NCBI Taxonomy" id="1070528"/>
    <lineage>
        <taxon>unclassified sequences</taxon>
        <taxon>metagenomes</taxon>
        <taxon>organismal metagenomes</taxon>
    </lineage>
</organism>
<dbReference type="AlphaFoldDB" id="A0A6C0F1L4"/>
<evidence type="ECO:0000256" key="6">
    <source>
        <dbReference type="ARBA" id="ARBA00023125"/>
    </source>
</evidence>
<dbReference type="InterPro" id="IPR006172">
    <property type="entry name" value="DNA-dir_DNA_pol_B"/>
</dbReference>
<dbReference type="GO" id="GO:0006297">
    <property type="term" value="P:nucleotide-excision repair, DNA gap filling"/>
    <property type="evidence" value="ECO:0007669"/>
    <property type="project" value="TreeGrafter"/>
</dbReference>
<dbReference type="Gene3D" id="3.30.342.10">
    <property type="entry name" value="DNA Polymerase, chain B, domain 1"/>
    <property type="match status" value="1"/>
</dbReference>
<evidence type="ECO:0000256" key="4">
    <source>
        <dbReference type="ARBA" id="ARBA00022695"/>
    </source>
</evidence>
<dbReference type="Gene3D" id="1.10.287.690">
    <property type="entry name" value="Helix hairpin bin"/>
    <property type="match status" value="1"/>
</dbReference>
<evidence type="ECO:0000313" key="11">
    <source>
        <dbReference type="EMBL" id="QHT35396.1"/>
    </source>
</evidence>
<proteinExistence type="inferred from homology"/>
<dbReference type="PANTHER" id="PTHR10322:SF23">
    <property type="entry name" value="DNA POLYMERASE DELTA CATALYTIC SUBUNIT"/>
    <property type="match status" value="1"/>
</dbReference>
<dbReference type="Pfam" id="PF00136">
    <property type="entry name" value="DNA_pol_B"/>
    <property type="match status" value="1"/>
</dbReference>
<keyword evidence="4" id="KW-0548">Nucleotidyltransferase</keyword>
<dbReference type="GO" id="GO:0043625">
    <property type="term" value="C:delta DNA polymerase complex"/>
    <property type="evidence" value="ECO:0007669"/>
    <property type="project" value="TreeGrafter"/>
</dbReference>
<dbReference type="GO" id="GO:0003887">
    <property type="term" value="F:DNA-directed DNA polymerase activity"/>
    <property type="evidence" value="ECO:0007669"/>
    <property type="project" value="UniProtKB-KW"/>
</dbReference>
<dbReference type="GO" id="GO:0008296">
    <property type="term" value="F:3'-5'-DNA exonuclease activity"/>
    <property type="evidence" value="ECO:0007669"/>
    <property type="project" value="TreeGrafter"/>
</dbReference>
<dbReference type="InterPro" id="IPR017964">
    <property type="entry name" value="DNA-dir_DNA_pol_B_CS"/>
</dbReference>
<evidence type="ECO:0000256" key="8">
    <source>
        <dbReference type="SAM" id="Coils"/>
    </source>
</evidence>
<dbReference type="PROSITE" id="PS00116">
    <property type="entry name" value="DNA_POLYMERASE_B"/>
    <property type="match status" value="1"/>
</dbReference>
<accession>A0A6C0F1L4</accession>
<dbReference type="PANTHER" id="PTHR10322">
    <property type="entry name" value="DNA POLYMERASE CATALYTIC SUBUNIT"/>
    <property type="match status" value="1"/>
</dbReference>